<dbReference type="HOGENOM" id="CLU_2157102_0_0_4"/>
<evidence type="ECO:0000313" key="1">
    <source>
        <dbReference type="EMBL" id="EKB31142.1"/>
    </source>
</evidence>
<dbReference type="AlphaFoldDB" id="K1JTY6"/>
<reference evidence="1 2" key="1">
    <citation type="submission" date="2012-05" db="EMBL/GenBank/DDBJ databases">
        <title>The Genome Sequence of Sutterella wadsworthensis 2_1_59BFAA.</title>
        <authorList>
            <consortium name="The Broad Institute Genome Sequencing Platform"/>
            <person name="Earl A."/>
            <person name="Ward D."/>
            <person name="Feldgarden M."/>
            <person name="Gevers D."/>
            <person name="Daigneault M."/>
            <person name="Strauss J."/>
            <person name="Allen-Vercoe E."/>
            <person name="Walker B."/>
            <person name="Young S.K."/>
            <person name="Zeng Q."/>
            <person name="Gargeya S."/>
            <person name="Fitzgerald M."/>
            <person name="Haas B."/>
            <person name="Abouelleil A."/>
            <person name="Alvarado L."/>
            <person name="Arachchi H.M."/>
            <person name="Berlin A.M."/>
            <person name="Chapman S.B."/>
            <person name="Goldberg J."/>
            <person name="Griggs A."/>
            <person name="Gujja S."/>
            <person name="Hansen M."/>
            <person name="Howarth C."/>
            <person name="Imamovic A."/>
            <person name="Larimer J."/>
            <person name="McCowen C."/>
            <person name="Montmayeur A."/>
            <person name="Murphy C."/>
            <person name="Neiman D."/>
            <person name="Pearson M."/>
            <person name="Priest M."/>
            <person name="Roberts A."/>
            <person name="Saif S."/>
            <person name="Shea T."/>
            <person name="Sisk P."/>
            <person name="Sykes S."/>
            <person name="Wortman J."/>
            <person name="Nusbaum C."/>
            <person name="Birren B."/>
        </authorList>
    </citation>
    <scope>NUCLEOTIDE SEQUENCE [LARGE SCALE GENOMIC DNA]</scope>
    <source>
        <strain evidence="1 2">2_1_59BFAA</strain>
    </source>
</reference>
<gene>
    <name evidence="1" type="ORF">HMPREF9465_01247</name>
</gene>
<dbReference type="STRING" id="742823.HMPREF9465_01247"/>
<accession>K1JTY6</accession>
<dbReference type="RefSeq" id="WP_005435191.1">
    <property type="nucleotide sequence ID" value="NZ_JH815516.1"/>
</dbReference>
<name>K1JTY6_9BURK</name>
<organism evidence="1 2">
    <name type="scientific">Sutterella wadsworthensis 2_1_59BFAA</name>
    <dbReference type="NCBI Taxonomy" id="742823"/>
    <lineage>
        <taxon>Bacteria</taxon>
        <taxon>Pseudomonadati</taxon>
        <taxon>Pseudomonadota</taxon>
        <taxon>Betaproteobacteria</taxon>
        <taxon>Burkholderiales</taxon>
        <taxon>Sutterellaceae</taxon>
        <taxon>Sutterella</taxon>
    </lineage>
</organism>
<dbReference type="PATRIC" id="fig|742823.3.peg.1240"/>
<dbReference type="Proteomes" id="UP000005835">
    <property type="component" value="Unassembled WGS sequence"/>
</dbReference>
<sequence>MNVEVSQIPTIASEFITTVVMPKAPTGLLKFGIGFVSPYIRDAVAVRVEQSLPTLKMLGIVDEGKVDLDRASAAAYAALEEAGGKVELSGYMVDKADIDALLEIAKKHAVE</sequence>
<comment type="caution">
    <text evidence="1">The sequence shown here is derived from an EMBL/GenBank/DDBJ whole genome shotgun (WGS) entry which is preliminary data.</text>
</comment>
<evidence type="ECO:0000313" key="2">
    <source>
        <dbReference type="Proteomes" id="UP000005835"/>
    </source>
</evidence>
<dbReference type="EMBL" id="ADMG01000031">
    <property type="protein sequence ID" value="EKB31142.1"/>
    <property type="molecule type" value="Genomic_DNA"/>
</dbReference>
<proteinExistence type="predicted"/>
<keyword evidence="2" id="KW-1185">Reference proteome</keyword>
<protein>
    <submittedName>
        <fullName evidence="1">Uncharacterized protein</fullName>
    </submittedName>
</protein>